<dbReference type="GO" id="GO:0005667">
    <property type="term" value="C:transcription regulator complex"/>
    <property type="evidence" value="ECO:0007669"/>
    <property type="project" value="TreeGrafter"/>
</dbReference>
<accession>A0A9N9QYA9</accession>
<evidence type="ECO:0000313" key="5">
    <source>
        <dbReference type="Proteomes" id="UP001153714"/>
    </source>
</evidence>
<keyword evidence="5" id="KW-1185">Reference proteome</keyword>
<gene>
    <name evidence="4" type="ORF">DIATSA_LOCUS3837</name>
</gene>
<evidence type="ECO:0000256" key="1">
    <source>
        <dbReference type="PROSITE-ProRule" id="PRU00371"/>
    </source>
</evidence>
<comment type="subcellular location">
    <subcellularLocation>
        <location evidence="1">Nucleus</location>
    </subcellularLocation>
</comment>
<dbReference type="SMART" id="SM00595">
    <property type="entry name" value="MADF"/>
    <property type="match status" value="1"/>
</dbReference>
<dbReference type="Pfam" id="PF02944">
    <property type="entry name" value="BESS"/>
    <property type="match status" value="1"/>
</dbReference>
<feature type="domain" description="MADF" evidence="2">
    <location>
        <begin position="6"/>
        <end position="98"/>
    </location>
</feature>
<protein>
    <recommendedName>
        <fullName evidence="6">MADF domain-containing protein</fullName>
    </recommendedName>
</protein>
<organism evidence="4 5">
    <name type="scientific">Diatraea saccharalis</name>
    <name type="common">sugarcane borer</name>
    <dbReference type="NCBI Taxonomy" id="40085"/>
    <lineage>
        <taxon>Eukaryota</taxon>
        <taxon>Metazoa</taxon>
        <taxon>Ecdysozoa</taxon>
        <taxon>Arthropoda</taxon>
        <taxon>Hexapoda</taxon>
        <taxon>Insecta</taxon>
        <taxon>Pterygota</taxon>
        <taxon>Neoptera</taxon>
        <taxon>Endopterygota</taxon>
        <taxon>Lepidoptera</taxon>
        <taxon>Glossata</taxon>
        <taxon>Ditrysia</taxon>
        <taxon>Pyraloidea</taxon>
        <taxon>Crambidae</taxon>
        <taxon>Crambinae</taxon>
        <taxon>Diatraea</taxon>
    </lineage>
</organism>
<feature type="domain" description="BESS" evidence="3">
    <location>
        <begin position="155"/>
        <end position="194"/>
    </location>
</feature>
<dbReference type="PROSITE" id="PS51031">
    <property type="entry name" value="BESS"/>
    <property type="match status" value="1"/>
</dbReference>
<dbReference type="GO" id="GO:0006357">
    <property type="term" value="P:regulation of transcription by RNA polymerase II"/>
    <property type="evidence" value="ECO:0007669"/>
    <property type="project" value="TreeGrafter"/>
</dbReference>
<sequence>MFDTERLIAEIHARECIWNSSIKEYGDRSLRRLAWEDVASIMYDDWEMFSPTKKNETVLQLQKKWKHHRDYFVRERNKEKKRRTPYLDMLHFLLQSFNEEVKNENIIDSFNLDSSSEQSSVSKPIQTKKIKKRKGLSLYHNHFLNSMKNIEENNMNPHLNFLLSLLPDMETMSERQIFEFKFEIMKVLQEIKYSNHITSGFEPSTSTCQGTNDPLEASIVIPKKEPQ</sequence>
<dbReference type="InterPro" id="IPR004210">
    <property type="entry name" value="BESS_motif"/>
</dbReference>
<evidence type="ECO:0008006" key="6">
    <source>
        <dbReference type="Google" id="ProtNLM"/>
    </source>
</evidence>
<dbReference type="InterPro" id="IPR006578">
    <property type="entry name" value="MADF-dom"/>
</dbReference>
<evidence type="ECO:0000313" key="4">
    <source>
        <dbReference type="EMBL" id="CAG9785835.1"/>
    </source>
</evidence>
<dbReference type="PROSITE" id="PS51029">
    <property type="entry name" value="MADF"/>
    <property type="match status" value="1"/>
</dbReference>
<dbReference type="PANTHER" id="PTHR12243:SF67">
    <property type="entry name" value="COREPRESSOR OF PANGOLIN, ISOFORM A-RELATED"/>
    <property type="match status" value="1"/>
</dbReference>
<dbReference type="Pfam" id="PF10545">
    <property type="entry name" value="MADF_DNA_bdg"/>
    <property type="match status" value="1"/>
</dbReference>
<proteinExistence type="predicted"/>
<dbReference type="PANTHER" id="PTHR12243">
    <property type="entry name" value="MADF DOMAIN TRANSCRIPTION FACTOR"/>
    <property type="match status" value="1"/>
</dbReference>
<dbReference type="GO" id="GO:0005634">
    <property type="term" value="C:nucleus"/>
    <property type="evidence" value="ECO:0007669"/>
    <property type="project" value="UniProtKB-SubCell"/>
</dbReference>
<dbReference type="EMBL" id="OU893345">
    <property type="protein sequence ID" value="CAG9785835.1"/>
    <property type="molecule type" value="Genomic_DNA"/>
</dbReference>
<name>A0A9N9QYA9_9NEOP</name>
<dbReference type="AlphaFoldDB" id="A0A9N9QYA9"/>
<dbReference type="GO" id="GO:0003677">
    <property type="term" value="F:DNA binding"/>
    <property type="evidence" value="ECO:0007669"/>
    <property type="project" value="InterPro"/>
</dbReference>
<evidence type="ECO:0000259" key="2">
    <source>
        <dbReference type="PROSITE" id="PS51029"/>
    </source>
</evidence>
<reference evidence="4" key="1">
    <citation type="submission" date="2021-12" db="EMBL/GenBank/DDBJ databases">
        <authorList>
            <person name="King R."/>
        </authorList>
    </citation>
    <scope>NUCLEOTIDE SEQUENCE</scope>
</reference>
<reference evidence="4" key="2">
    <citation type="submission" date="2022-10" db="EMBL/GenBank/DDBJ databases">
        <authorList>
            <consortium name="ENA_rothamsted_submissions"/>
            <consortium name="culmorum"/>
            <person name="King R."/>
        </authorList>
    </citation>
    <scope>NUCLEOTIDE SEQUENCE</scope>
</reference>
<dbReference type="Proteomes" id="UP001153714">
    <property type="component" value="Chromosome 14"/>
</dbReference>
<evidence type="ECO:0000259" key="3">
    <source>
        <dbReference type="PROSITE" id="PS51031"/>
    </source>
</evidence>
<dbReference type="OrthoDB" id="6616165at2759"/>
<dbReference type="InterPro" id="IPR039353">
    <property type="entry name" value="TF_Adf1"/>
</dbReference>
<keyword evidence="1" id="KW-0539">Nucleus</keyword>